<dbReference type="EMBL" id="CAJVPV010015222">
    <property type="protein sequence ID" value="CAG8690634.1"/>
    <property type="molecule type" value="Genomic_DNA"/>
</dbReference>
<feature type="non-terminal residue" evidence="1">
    <location>
        <position position="1"/>
    </location>
</feature>
<keyword evidence="2" id="KW-1185">Reference proteome</keyword>
<comment type="caution">
    <text evidence="1">The sequence shown here is derived from an EMBL/GenBank/DDBJ whole genome shotgun (WGS) entry which is preliminary data.</text>
</comment>
<reference evidence="1" key="1">
    <citation type="submission" date="2021-06" db="EMBL/GenBank/DDBJ databases">
        <authorList>
            <person name="Kallberg Y."/>
            <person name="Tangrot J."/>
            <person name="Rosling A."/>
        </authorList>
    </citation>
    <scope>NUCLEOTIDE SEQUENCE</scope>
    <source>
        <strain evidence="1">CL551</strain>
    </source>
</reference>
<evidence type="ECO:0000313" key="2">
    <source>
        <dbReference type="Proteomes" id="UP000789342"/>
    </source>
</evidence>
<protein>
    <submittedName>
        <fullName evidence="1">13955_t:CDS:1</fullName>
    </submittedName>
</protein>
<dbReference type="Proteomes" id="UP000789342">
    <property type="component" value="Unassembled WGS sequence"/>
</dbReference>
<gene>
    <name evidence="1" type="ORF">AMORRO_LOCUS11624</name>
</gene>
<accession>A0A9N9EX45</accession>
<proteinExistence type="predicted"/>
<evidence type="ECO:0000313" key="1">
    <source>
        <dbReference type="EMBL" id="CAG8690634.1"/>
    </source>
</evidence>
<dbReference type="AlphaFoldDB" id="A0A9N9EX45"/>
<dbReference type="OrthoDB" id="2341569at2759"/>
<name>A0A9N9EX45_9GLOM</name>
<sequence length="304" mass="35688">MDFRPGSKFTEKVPEIIWGDFISNTYPRYKLPNKWEELINNTFKPKSSLVEWMKSWRNLHVNSDENESDEDLVIKDTIYNILSPYIRAFKAPYNLLKSGDLEENQYNSQFVNPILNNTLDAICNVDWRILEVPIESSKHRRNTNLNPIIDTVLSAKRADGLARLWKTHEEIFVYEQTGPPDYDDLTQFYLHDYKLIRTMRDVLNKRIIFQLNDGTCDNKDLASFGALGHCTDVSLFWCTIHQKAYCLREFGGFKVPLIWEDLPILSEAIIICLKFFSFMKENIQKQELLVDPVKKLLTKRKIHS</sequence>
<organism evidence="1 2">
    <name type="scientific">Acaulospora morrowiae</name>
    <dbReference type="NCBI Taxonomy" id="94023"/>
    <lineage>
        <taxon>Eukaryota</taxon>
        <taxon>Fungi</taxon>
        <taxon>Fungi incertae sedis</taxon>
        <taxon>Mucoromycota</taxon>
        <taxon>Glomeromycotina</taxon>
        <taxon>Glomeromycetes</taxon>
        <taxon>Diversisporales</taxon>
        <taxon>Acaulosporaceae</taxon>
        <taxon>Acaulospora</taxon>
    </lineage>
</organism>